<feature type="domain" description="Peptidase M20 dimerisation" evidence="5">
    <location>
        <begin position="190"/>
        <end position="292"/>
    </location>
</feature>
<organism evidence="6 7">
    <name type="scientific">Gordonia defluvii</name>
    <dbReference type="NCBI Taxonomy" id="283718"/>
    <lineage>
        <taxon>Bacteria</taxon>
        <taxon>Bacillati</taxon>
        <taxon>Actinomycetota</taxon>
        <taxon>Actinomycetes</taxon>
        <taxon>Mycobacteriales</taxon>
        <taxon>Gordoniaceae</taxon>
        <taxon>Gordonia</taxon>
    </lineage>
</organism>
<comment type="cofactor">
    <cofactor evidence="1">
        <name>Zn(2+)</name>
        <dbReference type="ChEBI" id="CHEBI:29105"/>
    </cofactor>
</comment>
<name>A0ABP6LBH6_9ACTN</name>
<keyword evidence="2" id="KW-0479">Metal-binding</keyword>
<keyword evidence="7" id="KW-1185">Reference proteome</keyword>
<dbReference type="Pfam" id="PF01546">
    <property type="entry name" value="Peptidase_M20"/>
    <property type="match status" value="1"/>
</dbReference>
<gene>
    <name evidence="6" type="ORF">GCM10010528_13700</name>
</gene>
<proteinExistence type="predicted"/>
<reference evidence="7" key="1">
    <citation type="journal article" date="2019" name="Int. J. Syst. Evol. Microbiol.">
        <title>The Global Catalogue of Microorganisms (GCM) 10K type strain sequencing project: providing services to taxonomists for standard genome sequencing and annotation.</title>
        <authorList>
            <consortium name="The Broad Institute Genomics Platform"/>
            <consortium name="The Broad Institute Genome Sequencing Center for Infectious Disease"/>
            <person name="Wu L."/>
            <person name="Ma J."/>
        </authorList>
    </citation>
    <scope>NUCLEOTIDE SEQUENCE [LARGE SCALE GENOMIC DNA]</scope>
    <source>
        <strain evidence="7">JCM 14234</strain>
    </source>
</reference>
<dbReference type="PANTHER" id="PTHR43808">
    <property type="entry name" value="ACETYLORNITHINE DEACETYLASE"/>
    <property type="match status" value="1"/>
</dbReference>
<dbReference type="EMBL" id="BAAAVS010000020">
    <property type="protein sequence ID" value="GAA3033983.1"/>
    <property type="molecule type" value="Genomic_DNA"/>
</dbReference>
<keyword evidence="4" id="KW-0862">Zinc</keyword>
<keyword evidence="3" id="KW-0378">Hydrolase</keyword>
<comment type="caution">
    <text evidence="6">The sequence shown here is derived from an EMBL/GenBank/DDBJ whole genome shotgun (WGS) entry which is preliminary data.</text>
</comment>
<dbReference type="InterPro" id="IPR002933">
    <property type="entry name" value="Peptidase_M20"/>
</dbReference>
<evidence type="ECO:0000256" key="1">
    <source>
        <dbReference type="ARBA" id="ARBA00001947"/>
    </source>
</evidence>
<evidence type="ECO:0000313" key="7">
    <source>
        <dbReference type="Proteomes" id="UP001501035"/>
    </source>
</evidence>
<dbReference type="CDD" id="cd08659">
    <property type="entry name" value="M20_ArgE_DapE-like"/>
    <property type="match status" value="1"/>
</dbReference>
<dbReference type="SUPFAM" id="SSF53187">
    <property type="entry name" value="Zn-dependent exopeptidases"/>
    <property type="match status" value="1"/>
</dbReference>
<evidence type="ECO:0000313" key="6">
    <source>
        <dbReference type="EMBL" id="GAA3033983.1"/>
    </source>
</evidence>
<dbReference type="Proteomes" id="UP001501035">
    <property type="component" value="Unassembled WGS sequence"/>
</dbReference>
<evidence type="ECO:0000256" key="4">
    <source>
        <dbReference type="ARBA" id="ARBA00022833"/>
    </source>
</evidence>
<dbReference type="InterPro" id="IPR001261">
    <property type="entry name" value="ArgE/DapE_CS"/>
</dbReference>
<accession>A0ABP6LBH6</accession>
<protein>
    <submittedName>
        <fullName evidence="6">M20 family metallopeptidase</fullName>
    </submittedName>
</protein>
<dbReference type="RefSeq" id="WP_290713740.1">
    <property type="nucleotide sequence ID" value="NZ_BAAAVS010000020.1"/>
</dbReference>
<dbReference type="InterPro" id="IPR050072">
    <property type="entry name" value="Peptidase_M20A"/>
</dbReference>
<dbReference type="Gene3D" id="3.40.630.10">
    <property type="entry name" value="Zn peptidases"/>
    <property type="match status" value="1"/>
</dbReference>
<dbReference type="InterPro" id="IPR036264">
    <property type="entry name" value="Bact_exopeptidase_dim_dom"/>
</dbReference>
<evidence type="ECO:0000256" key="3">
    <source>
        <dbReference type="ARBA" id="ARBA00022801"/>
    </source>
</evidence>
<dbReference type="PROSITE" id="PS00758">
    <property type="entry name" value="ARGE_DAPE_CPG2_1"/>
    <property type="match status" value="1"/>
</dbReference>
<evidence type="ECO:0000256" key="2">
    <source>
        <dbReference type="ARBA" id="ARBA00022723"/>
    </source>
</evidence>
<dbReference type="PANTHER" id="PTHR43808:SF32">
    <property type="entry name" value="ARGE_DAPE-RELATED DEACYLASE"/>
    <property type="match status" value="1"/>
</dbReference>
<sequence length="397" mass="39900">MTPLLTGTEEALLRQLTADPIVALTTSLIAERSENPGATEATTVAVLADACRNAGLAVDVVDAAPGRPNLVATLPGPSTPGPALLFLGHSDVVPAGTGWSQDPFGARVSGGRLTGRGAADMKGGLAAIVAAMGVLARAGLGGRVEFVCTADEEAGGLGARAYVARRARAGNVLGCIVAEPTRLRAVHAGRGTANVAITVTGKAAHSGRPGDGCSAIAVAGRILAVIADDGERLARRPHPELGAATWNVGTIAGGQGINVVAADCRLGVDRRLLPDEEIAVVAAGLRAQIAALGLPAEAAVIVAVDSETPAFATAADDPLTVGVGEALASLGLDPAPRVWSAACDAGFLHRDLGIRSIVLGPGDINDQAHQADESVAVDDLLTAAKLYTLIAHRLLAR</sequence>
<evidence type="ECO:0000259" key="5">
    <source>
        <dbReference type="Pfam" id="PF07687"/>
    </source>
</evidence>
<dbReference type="InterPro" id="IPR011650">
    <property type="entry name" value="Peptidase_M20_dimer"/>
</dbReference>
<dbReference type="Gene3D" id="3.30.70.360">
    <property type="match status" value="1"/>
</dbReference>
<dbReference type="SUPFAM" id="SSF55031">
    <property type="entry name" value="Bacterial exopeptidase dimerisation domain"/>
    <property type="match status" value="1"/>
</dbReference>
<dbReference type="Pfam" id="PF07687">
    <property type="entry name" value="M20_dimer"/>
    <property type="match status" value="1"/>
</dbReference>